<proteinExistence type="predicted"/>
<feature type="region of interest" description="Disordered" evidence="1">
    <location>
        <begin position="294"/>
        <end position="384"/>
    </location>
</feature>
<feature type="compositionally biased region" description="Acidic residues" evidence="1">
    <location>
        <begin position="254"/>
        <end position="270"/>
    </location>
</feature>
<dbReference type="Pfam" id="PF17110">
    <property type="entry name" value="TFB6"/>
    <property type="match status" value="1"/>
</dbReference>
<dbReference type="Proteomes" id="UP000054516">
    <property type="component" value="Unassembled WGS sequence"/>
</dbReference>
<organism evidence="2">
    <name type="scientific">Rosellinia necatrix</name>
    <name type="common">White root-rot fungus</name>
    <dbReference type="NCBI Taxonomy" id="77044"/>
    <lineage>
        <taxon>Eukaryota</taxon>
        <taxon>Fungi</taxon>
        <taxon>Dikarya</taxon>
        <taxon>Ascomycota</taxon>
        <taxon>Pezizomycotina</taxon>
        <taxon>Sordariomycetes</taxon>
        <taxon>Xylariomycetidae</taxon>
        <taxon>Xylariales</taxon>
        <taxon>Xylariaceae</taxon>
        <taxon>Rosellinia</taxon>
    </lineage>
</organism>
<dbReference type="EMBL" id="DF977449">
    <property type="protein sequence ID" value="GAP83251.1"/>
    <property type="molecule type" value="Genomic_DNA"/>
</dbReference>
<evidence type="ECO:0000313" key="3">
    <source>
        <dbReference type="Proteomes" id="UP000054516"/>
    </source>
</evidence>
<feature type="region of interest" description="Disordered" evidence="1">
    <location>
        <begin position="1"/>
        <end position="51"/>
    </location>
</feature>
<keyword evidence="3" id="KW-1185">Reference proteome</keyword>
<dbReference type="AlphaFoldDB" id="A0A1S7ULF3"/>
<feature type="compositionally biased region" description="Polar residues" evidence="1">
    <location>
        <begin position="356"/>
        <end position="372"/>
    </location>
</feature>
<accession>A0A1S7ULF3</accession>
<protein>
    <submittedName>
        <fullName evidence="2">Putative meiotic recombination protein DMC1</fullName>
    </submittedName>
</protein>
<dbReference type="PANTHER" id="PTHR37781:SF1">
    <property type="entry name" value="ADR380WP"/>
    <property type="match status" value="1"/>
</dbReference>
<reference evidence="2" key="1">
    <citation type="submission" date="2016-03" db="EMBL/GenBank/DDBJ databases">
        <title>Draft genome sequence of Rosellinia necatrix.</title>
        <authorList>
            <person name="Kanematsu S."/>
        </authorList>
    </citation>
    <scope>NUCLEOTIDE SEQUENCE [LARGE SCALE GENOMIC DNA]</scope>
    <source>
        <strain evidence="2">W97</strain>
    </source>
</reference>
<dbReference type="STRING" id="77044.A0A1S7ULF3"/>
<dbReference type="OrthoDB" id="5420410at2759"/>
<evidence type="ECO:0000256" key="1">
    <source>
        <dbReference type="SAM" id="MobiDB-lite"/>
    </source>
</evidence>
<feature type="region of interest" description="Disordered" evidence="1">
    <location>
        <begin position="253"/>
        <end position="279"/>
    </location>
</feature>
<name>A0A1S7ULF3_ROSNE</name>
<feature type="compositionally biased region" description="Low complexity" evidence="1">
    <location>
        <begin position="17"/>
        <end position="33"/>
    </location>
</feature>
<evidence type="ECO:0000313" key="2">
    <source>
        <dbReference type="EMBL" id="GAP83251.1"/>
    </source>
</evidence>
<gene>
    <name evidence="2" type="ORF">SAMD00023353_0402700</name>
</gene>
<dbReference type="GO" id="GO:0005675">
    <property type="term" value="C:transcription factor TFIIH holo complex"/>
    <property type="evidence" value="ECO:0007669"/>
    <property type="project" value="TreeGrafter"/>
</dbReference>
<dbReference type="PANTHER" id="PTHR37781">
    <property type="entry name" value="TFIIH COMPLEX SUBUNIT"/>
    <property type="match status" value="1"/>
</dbReference>
<dbReference type="OMA" id="HWALEED"/>
<sequence>MVHESPQVAASGPGGFLPSQTSLPSPAPSTSSSRVAALLPHPRSKPLIPGSRKEDYARDYVARRLLHISRRYVKKFGIPDPADEVTGYESIEEACHDLDEVVDVLWFSGTPSLQVPYLLNVALALNTYLPSFPPAPRPTFALLRKMDHCFASLLVGYDVKTKIPLPGFSSAVDNSTKLRFSRTDMVRCKSLADETRMLVAVVMSGEIDVVDYVEDEIVAQRPARARTEVRSVSVESPDSMSHGFRDIEIAKTEEADDEDSELDFSSVDEEATTKRKADEMTEDIAMPDAMEHTKRIKTEDDEDSSVDLSEIMSTDDVGSKPVVVESPPEKNKEGQFHWALEEDDDDSDDEERTAPVTPSTKVIPSPSRSCNANAIGEEGGVDDTDADEIDEVVEGYDSDEEDEELHMNVGRVYEKTLVQLGQSLGESITDD</sequence>
<dbReference type="InterPro" id="IPR031349">
    <property type="entry name" value="Tfb6"/>
</dbReference>
<feature type="compositionally biased region" description="Acidic residues" evidence="1">
    <location>
        <begin position="341"/>
        <end position="351"/>
    </location>
</feature>